<dbReference type="SUPFAM" id="SSF48256">
    <property type="entry name" value="Citrate synthase"/>
    <property type="match status" value="1"/>
</dbReference>
<protein>
    <recommendedName>
        <fullName evidence="3">Citrate synthase</fullName>
    </recommendedName>
</protein>
<dbReference type="Proteomes" id="UP000664169">
    <property type="component" value="Unassembled WGS sequence"/>
</dbReference>
<reference evidence="4" key="1">
    <citation type="submission" date="2021-03" db="EMBL/GenBank/DDBJ databases">
        <authorList>
            <person name="Tagirdzhanova G."/>
        </authorList>
    </citation>
    <scope>NUCLEOTIDE SEQUENCE</scope>
</reference>
<dbReference type="Gene3D" id="1.10.230.10">
    <property type="entry name" value="Cytochrome P450-Terp, domain 2"/>
    <property type="match status" value="1"/>
</dbReference>
<evidence type="ECO:0000256" key="1">
    <source>
        <dbReference type="ARBA" id="ARBA00010566"/>
    </source>
</evidence>
<dbReference type="GO" id="GO:0005759">
    <property type="term" value="C:mitochondrial matrix"/>
    <property type="evidence" value="ECO:0007669"/>
    <property type="project" value="TreeGrafter"/>
</dbReference>
<keyword evidence="2 3" id="KW-0808">Transferase</keyword>
<dbReference type="InterPro" id="IPR016142">
    <property type="entry name" value="Citrate_synth-like_lrg_a-sub"/>
</dbReference>
<evidence type="ECO:0000313" key="4">
    <source>
        <dbReference type="EMBL" id="CAF9912032.1"/>
    </source>
</evidence>
<evidence type="ECO:0000313" key="5">
    <source>
        <dbReference type="Proteomes" id="UP000664169"/>
    </source>
</evidence>
<keyword evidence="5" id="KW-1185">Reference proteome</keyword>
<dbReference type="GO" id="GO:0046912">
    <property type="term" value="F:acyltransferase activity, acyl groups converted into alkyl on transfer"/>
    <property type="evidence" value="ECO:0007669"/>
    <property type="project" value="InterPro"/>
</dbReference>
<dbReference type="InterPro" id="IPR002020">
    <property type="entry name" value="Citrate_synthase"/>
</dbReference>
<dbReference type="PANTHER" id="PTHR11739">
    <property type="entry name" value="CITRATE SYNTHASE"/>
    <property type="match status" value="1"/>
</dbReference>
<dbReference type="Pfam" id="PF00285">
    <property type="entry name" value="Citrate_synt"/>
    <property type="match status" value="1"/>
</dbReference>
<dbReference type="GO" id="GO:0005975">
    <property type="term" value="P:carbohydrate metabolic process"/>
    <property type="evidence" value="ECO:0007669"/>
    <property type="project" value="TreeGrafter"/>
</dbReference>
<sequence length="486" mass="54636">MASTSGTLEIHDTRTDKNYTIQVTDNVILGADLAEITACTDGVAEKPNKQDRLRIFDPGYVNTAVIESDVTYCGDDEDGNPANLEFRGHSFDYLRKTHDFEDVTYLMIWGKLPSIFERNWLRRELAQACMDVPDSVINVIQSFPKETPYYPMLLGGLSAFLGANKDSIPAMSARNLYHDNIKALDRGCIQTLAAYYMVLCAVYCHRNNRPFIRDVSLDRPMLDNLFLMMGLIEDTTSTRSRAMLHAINQVWISGVDHEMNNSNSALLHAASTLADPVSCFMSALASSYGILHFGAVESVYTMLQRIGKPENVTIAIAAAKATRQRIMGVGHRVYKSRDPRIEPLKGLLHVLAAEGMKDPLLDVAYEMERQIHQDKHFVDRKLCVNVDLYWPLSYTAMGIQQDAMLPIFLCSRIVGMMTHWRESMLKPIKLWRPLIVFNGVRAPKDEEQQEMAPVPVAEARKLSWPDQIAISLLNLPGVPRLLTAVA</sequence>
<dbReference type="EMBL" id="CAJPDQ010000007">
    <property type="protein sequence ID" value="CAF9912032.1"/>
    <property type="molecule type" value="Genomic_DNA"/>
</dbReference>
<name>A0A8H3EXD9_9LECA</name>
<dbReference type="PROSITE" id="PS00480">
    <property type="entry name" value="CITRATE_SYNTHASE"/>
    <property type="match status" value="1"/>
</dbReference>
<dbReference type="OrthoDB" id="435022at2759"/>
<comment type="similarity">
    <text evidence="1 3">Belongs to the citrate synthase family.</text>
</comment>
<organism evidence="4 5">
    <name type="scientific">Gomphillus americanus</name>
    <dbReference type="NCBI Taxonomy" id="1940652"/>
    <lineage>
        <taxon>Eukaryota</taxon>
        <taxon>Fungi</taxon>
        <taxon>Dikarya</taxon>
        <taxon>Ascomycota</taxon>
        <taxon>Pezizomycotina</taxon>
        <taxon>Lecanoromycetes</taxon>
        <taxon>OSLEUM clade</taxon>
        <taxon>Ostropomycetidae</taxon>
        <taxon>Ostropales</taxon>
        <taxon>Graphidaceae</taxon>
        <taxon>Gomphilloideae</taxon>
        <taxon>Gomphillus</taxon>
    </lineage>
</organism>
<comment type="caution">
    <text evidence="4">The sequence shown here is derived from an EMBL/GenBank/DDBJ whole genome shotgun (WGS) entry which is preliminary data.</text>
</comment>
<dbReference type="InterPro" id="IPR016143">
    <property type="entry name" value="Citrate_synth-like_sm_a-sub"/>
</dbReference>
<dbReference type="InterPro" id="IPR019810">
    <property type="entry name" value="Citrate_synthase_AS"/>
</dbReference>
<dbReference type="PRINTS" id="PR00143">
    <property type="entry name" value="CITRTSNTHASE"/>
</dbReference>
<gene>
    <name evidence="4" type="ORF">GOMPHAMPRED_007529</name>
</gene>
<dbReference type="AlphaFoldDB" id="A0A8H3EXD9"/>
<dbReference type="GO" id="GO:0006099">
    <property type="term" value="P:tricarboxylic acid cycle"/>
    <property type="evidence" value="ECO:0007669"/>
    <property type="project" value="TreeGrafter"/>
</dbReference>
<evidence type="ECO:0000256" key="2">
    <source>
        <dbReference type="ARBA" id="ARBA00022679"/>
    </source>
</evidence>
<evidence type="ECO:0000256" key="3">
    <source>
        <dbReference type="RuleBase" id="RU000441"/>
    </source>
</evidence>
<dbReference type="Gene3D" id="1.10.580.10">
    <property type="entry name" value="Citrate Synthase, domain 1"/>
    <property type="match status" value="1"/>
</dbReference>
<accession>A0A8H3EXD9</accession>
<dbReference type="PANTHER" id="PTHR11739:SF4">
    <property type="entry name" value="CITRATE SYNTHASE, PEROXISOMAL"/>
    <property type="match status" value="1"/>
</dbReference>
<dbReference type="InterPro" id="IPR036969">
    <property type="entry name" value="Citrate_synthase_sf"/>
</dbReference>
<proteinExistence type="inferred from homology"/>